<name>A0ABW5ZQC0_9FLAO</name>
<dbReference type="PANTHER" id="PTHR46825:SF9">
    <property type="entry name" value="BETA-LACTAMASE-RELATED DOMAIN-CONTAINING PROTEIN"/>
    <property type="match status" value="1"/>
</dbReference>
<evidence type="ECO:0000313" key="3">
    <source>
        <dbReference type="EMBL" id="MFD2915194.1"/>
    </source>
</evidence>
<dbReference type="InterPro" id="IPR012338">
    <property type="entry name" value="Beta-lactam/transpept-like"/>
</dbReference>
<dbReference type="InterPro" id="IPR001466">
    <property type="entry name" value="Beta-lactam-related"/>
</dbReference>
<feature type="signal peptide" evidence="1">
    <location>
        <begin position="1"/>
        <end position="21"/>
    </location>
</feature>
<dbReference type="EMBL" id="JBHUOS010000002">
    <property type="protein sequence ID" value="MFD2915194.1"/>
    <property type="molecule type" value="Genomic_DNA"/>
</dbReference>
<dbReference type="EC" id="3.-.-.-" evidence="3"/>
<dbReference type="Gene3D" id="3.40.710.10">
    <property type="entry name" value="DD-peptidase/beta-lactamase superfamily"/>
    <property type="match status" value="1"/>
</dbReference>
<sequence length="552" mass="62768">MLKLKTFGLIILSFCFTNLNAQNQLEYTIDSILKTYDTNHQPGLAISVINKNEVLYSKGFGIANLDYAIKNTDSTIFSLASISKQFTAAAIWALIEEGKLSLDDNLHQFFPDFPEYGKSIKIKHLLNHTSGIRNYHTLMYLSGFDYDRDYYDNQTVLSLANRQKNLNHISGEKVSYSNTNYNILALIIEQLSGQNLNDYLKSKILLPLGMTNTFVRVSHGKVIKNRAIGYQNQDDNYIYSISNQLSYGAGSMGSNAKNMIIWIHMLNENIPEFKDLATFLKTTEILTTGKKASYARGLMVDDYKGHTTYSHSGFGFGGQTQLITVPEEGIGIIILTNLQSINPTPISYRILDLLINSKELENTISDRAIDFKSQNLDQFTGDYKEVNSDMTMQISEENDTLKAQGSMGNNKISLQQNDTNKFVRRNAQNVKYNFEKTPQYDMEISFGGTPFYFKRAKLVTSNPENLIQFSGKYYSEELDTTYHLFIENYTLKLSYTNNENIKLYPVQLNEFGNKDRTLYHFTTGTDGTIKGMLLSCDGQVSNIEFTKDQTQY</sequence>
<keyword evidence="1" id="KW-0732">Signal</keyword>
<proteinExistence type="predicted"/>
<dbReference type="Proteomes" id="UP001597548">
    <property type="component" value="Unassembled WGS sequence"/>
</dbReference>
<dbReference type="Pfam" id="PF00144">
    <property type="entry name" value="Beta-lactamase"/>
    <property type="match status" value="1"/>
</dbReference>
<comment type="caution">
    <text evidence="3">The sequence shown here is derived from an EMBL/GenBank/DDBJ whole genome shotgun (WGS) entry which is preliminary data.</text>
</comment>
<dbReference type="GO" id="GO:0016787">
    <property type="term" value="F:hydrolase activity"/>
    <property type="evidence" value="ECO:0007669"/>
    <property type="project" value="UniProtKB-KW"/>
</dbReference>
<reference evidence="4" key="1">
    <citation type="journal article" date="2019" name="Int. J. Syst. Evol. Microbiol.">
        <title>The Global Catalogue of Microorganisms (GCM) 10K type strain sequencing project: providing services to taxonomists for standard genome sequencing and annotation.</title>
        <authorList>
            <consortium name="The Broad Institute Genomics Platform"/>
            <consortium name="The Broad Institute Genome Sequencing Center for Infectious Disease"/>
            <person name="Wu L."/>
            <person name="Ma J."/>
        </authorList>
    </citation>
    <scope>NUCLEOTIDE SEQUENCE [LARGE SCALE GENOMIC DNA]</scope>
    <source>
        <strain evidence="4">KCTC 32514</strain>
    </source>
</reference>
<protein>
    <submittedName>
        <fullName evidence="3">Serine hydrolase domain-containing protein</fullName>
        <ecNumber evidence="3">3.-.-.-</ecNumber>
    </submittedName>
</protein>
<dbReference type="RefSeq" id="WP_194508673.1">
    <property type="nucleotide sequence ID" value="NZ_JADILU010000005.1"/>
</dbReference>
<feature type="chain" id="PRO_5047031024" evidence="1">
    <location>
        <begin position="22"/>
        <end position="552"/>
    </location>
</feature>
<organism evidence="3 4">
    <name type="scientific">Psychroserpens luteus</name>
    <dbReference type="NCBI Taxonomy" id="1434066"/>
    <lineage>
        <taxon>Bacteria</taxon>
        <taxon>Pseudomonadati</taxon>
        <taxon>Bacteroidota</taxon>
        <taxon>Flavobacteriia</taxon>
        <taxon>Flavobacteriales</taxon>
        <taxon>Flavobacteriaceae</taxon>
        <taxon>Psychroserpens</taxon>
    </lineage>
</organism>
<evidence type="ECO:0000256" key="1">
    <source>
        <dbReference type="SAM" id="SignalP"/>
    </source>
</evidence>
<gene>
    <name evidence="3" type="ORF">ACFS29_06055</name>
</gene>
<evidence type="ECO:0000313" key="4">
    <source>
        <dbReference type="Proteomes" id="UP001597548"/>
    </source>
</evidence>
<keyword evidence="4" id="KW-1185">Reference proteome</keyword>
<dbReference type="PANTHER" id="PTHR46825">
    <property type="entry name" value="D-ALANYL-D-ALANINE-CARBOXYPEPTIDASE/ENDOPEPTIDASE AMPH"/>
    <property type="match status" value="1"/>
</dbReference>
<dbReference type="InterPro" id="IPR050491">
    <property type="entry name" value="AmpC-like"/>
</dbReference>
<feature type="domain" description="Beta-lactamase-related" evidence="2">
    <location>
        <begin position="31"/>
        <end position="344"/>
    </location>
</feature>
<dbReference type="SUPFAM" id="SSF56601">
    <property type="entry name" value="beta-lactamase/transpeptidase-like"/>
    <property type="match status" value="1"/>
</dbReference>
<keyword evidence="3" id="KW-0378">Hydrolase</keyword>
<accession>A0ABW5ZQC0</accession>
<evidence type="ECO:0000259" key="2">
    <source>
        <dbReference type="Pfam" id="PF00144"/>
    </source>
</evidence>